<reference evidence="2" key="1">
    <citation type="journal article" date="2019" name="Int. J. Syst. Evol. Microbiol.">
        <title>The Global Catalogue of Microorganisms (GCM) 10K type strain sequencing project: providing services to taxonomists for standard genome sequencing and annotation.</title>
        <authorList>
            <consortium name="The Broad Institute Genomics Platform"/>
            <consortium name="The Broad Institute Genome Sequencing Center for Infectious Disease"/>
            <person name="Wu L."/>
            <person name="Ma J."/>
        </authorList>
    </citation>
    <scope>NUCLEOTIDE SEQUENCE [LARGE SCALE GENOMIC DNA]</scope>
    <source>
        <strain evidence="2">IBRC-M 10908</strain>
    </source>
</reference>
<name>A0ABV8TXU8_9ACTN</name>
<dbReference type="Proteomes" id="UP001595823">
    <property type="component" value="Unassembled WGS sequence"/>
</dbReference>
<dbReference type="EMBL" id="JBHSDK010000014">
    <property type="protein sequence ID" value="MFC4335593.1"/>
    <property type="molecule type" value="Genomic_DNA"/>
</dbReference>
<accession>A0ABV8TXU8</accession>
<evidence type="ECO:0000313" key="2">
    <source>
        <dbReference type="Proteomes" id="UP001595823"/>
    </source>
</evidence>
<dbReference type="RefSeq" id="WP_380620612.1">
    <property type="nucleotide sequence ID" value="NZ_JBHSDK010000014.1"/>
</dbReference>
<proteinExistence type="predicted"/>
<evidence type="ECO:0000313" key="1">
    <source>
        <dbReference type="EMBL" id="MFC4335593.1"/>
    </source>
</evidence>
<gene>
    <name evidence="1" type="ORF">ACFPET_10320</name>
</gene>
<sequence length="198" mass="20186">MGDATIRLSRLGFEKGTMLPAVAMAVLLALPIGFWTGAEALLGDSSATVSEGEEVTLVSIPGKTATLTVRVPSGTWKSSPALNGGAVTLRQGATTISITVDGQVQSLGNLLERRAEAVTRGHSDLVATSFRQYEPEGAKRPGEQATLVGRDQGGAIVVTGNGKGAAATVVALAPASQPAERTLALVDSFTGLFGLEGK</sequence>
<comment type="caution">
    <text evidence="1">The sequence shown here is derived from an EMBL/GenBank/DDBJ whole genome shotgun (WGS) entry which is preliminary data.</text>
</comment>
<organism evidence="1 2">
    <name type="scientific">Salininema proteolyticum</name>
    <dbReference type="NCBI Taxonomy" id="1607685"/>
    <lineage>
        <taxon>Bacteria</taxon>
        <taxon>Bacillati</taxon>
        <taxon>Actinomycetota</taxon>
        <taxon>Actinomycetes</taxon>
        <taxon>Glycomycetales</taxon>
        <taxon>Glycomycetaceae</taxon>
        <taxon>Salininema</taxon>
    </lineage>
</organism>
<keyword evidence="2" id="KW-1185">Reference proteome</keyword>
<protein>
    <submittedName>
        <fullName evidence="1">Uncharacterized protein</fullName>
    </submittedName>
</protein>